<dbReference type="HOGENOM" id="CLU_054611_3_0_9"/>
<sequence length="267" mass="31045">MENIKMKSIDYHIHTKFSGDSDASPADYVKQAIKMQLEEICFTDHRDFDYPIDSFDLDIATYYQAIMALKKEYQDKIKIKWGIEIGLDLNSFQEINNLINQYPFDFVIGSIHVINHTEFYYGDFFKGLSKEQAHRHFFEETLKCVKAFDCFNVLGHLDYIMRYGPYDNKKVEHAKYQDIIDEIFKTLIDKGKGIEVNTSGYAVNGNCGFPNYNQVKRYFDLGGSVITIGTDSHTVERIGQHVEDVKENLEKIGFKEISTFTNRIIDK</sequence>
<dbReference type="InterPro" id="IPR004013">
    <property type="entry name" value="PHP_dom"/>
</dbReference>
<evidence type="ECO:0000259" key="9">
    <source>
        <dbReference type="SMART" id="SM00481"/>
    </source>
</evidence>
<evidence type="ECO:0000313" key="10">
    <source>
        <dbReference type="EMBL" id="EDS75211.1"/>
    </source>
</evidence>
<dbReference type="PANTHER" id="PTHR21039:SF0">
    <property type="entry name" value="HISTIDINOL-PHOSPHATASE"/>
    <property type="match status" value="1"/>
</dbReference>
<dbReference type="SUPFAM" id="SSF89550">
    <property type="entry name" value="PHP domain-like"/>
    <property type="match status" value="1"/>
</dbReference>
<dbReference type="Proteomes" id="UP000004910">
    <property type="component" value="Unassembled WGS sequence"/>
</dbReference>
<evidence type="ECO:0000256" key="8">
    <source>
        <dbReference type="RuleBase" id="RU366003"/>
    </source>
</evidence>
<dbReference type="EMBL" id="ABIK02000007">
    <property type="protein sequence ID" value="EDS75211.1"/>
    <property type="molecule type" value="Genomic_DNA"/>
</dbReference>
<dbReference type="SMART" id="SM00481">
    <property type="entry name" value="POLIIIAc"/>
    <property type="match status" value="1"/>
</dbReference>
<evidence type="ECO:0000256" key="6">
    <source>
        <dbReference type="ARBA" id="ARBA00023102"/>
    </source>
</evidence>
<evidence type="ECO:0000256" key="4">
    <source>
        <dbReference type="ARBA" id="ARBA00022605"/>
    </source>
</evidence>
<evidence type="ECO:0000256" key="3">
    <source>
        <dbReference type="ARBA" id="ARBA00013085"/>
    </source>
</evidence>
<evidence type="ECO:0000256" key="5">
    <source>
        <dbReference type="ARBA" id="ARBA00022801"/>
    </source>
</evidence>
<dbReference type="PANTHER" id="PTHR21039">
    <property type="entry name" value="HISTIDINOL PHOSPHATASE-RELATED"/>
    <property type="match status" value="1"/>
</dbReference>
<dbReference type="GO" id="GO:0005737">
    <property type="term" value="C:cytoplasm"/>
    <property type="evidence" value="ECO:0007669"/>
    <property type="project" value="TreeGrafter"/>
</dbReference>
<feature type="domain" description="Polymerase/histidinol phosphatase N-terminal" evidence="9">
    <location>
        <begin position="9"/>
        <end position="89"/>
    </location>
</feature>
<organism evidence="10 11">
    <name type="scientific">Thomasclavelia spiroformis DSM 1552</name>
    <dbReference type="NCBI Taxonomy" id="428126"/>
    <lineage>
        <taxon>Bacteria</taxon>
        <taxon>Bacillati</taxon>
        <taxon>Bacillota</taxon>
        <taxon>Erysipelotrichia</taxon>
        <taxon>Erysipelotrichales</taxon>
        <taxon>Coprobacillaceae</taxon>
        <taxon>Thomasclavelia</taxon>
    </lineage>
</organism>
<dbReference type="STRING" id="428126.CLOSPI_01039"/>
<dbReference type="GO" id="GO:0000105">
    <property type="term" value="P:L-histidine biosynthetic process"/>
    <property type="evidence" value="ECO:0007669"/>
    <property type="project" value="UniProtKB-UniRule"/>
</dbReference>
<dbReference type="Pfam" id="PF02811">
    <property type="entry name" value="PHP"/>
    <property type="match status" value="1"/>
</dbReference>
<evidence type="ECO:0000256" key="1">
    <source>
        <dbReference type="ARBA" id="ARBA00004970"/>
    </source>
</evidence>
<keyword evidence="6 8" id="KW-0368">Histidine biosynthesis</keyword>
<dbReference type="Gene3D" id="3.20.20.140">
    <property type="entry name" value="Metal-dependent hydrolases"/>
    <property type="match status" value="1"/>
</dbReference>
<gene>
    <name evidence="10" type="ORF">CLOSPI_01039</name>
</gene>
<dbReference type="UniPathway" id="UPA00031">
    <property type="reaction ID" value="UER00013"/>
</dbReference>
<keyword evidence="11" id="KW-1185">Reference proteome</keyword>
<comment type="pathway">
    <text evidence="1 8">Amino-acid biosynthesis; L-histidine biosynthesis; L-histidine from 5-phospho-alpha-D-ribose 1-diphosphate: step 8/9.</text>
</comment>
<reference evidence="10" key="2">
    <citation type="submission" date="2014-06" db="EMBL/GenBank/DDBJ databases">
        <title>Draft genome sequence of Clostridium spiroforme (DSM 1552).</title>
        <authorList>
            <person name="Sudarsanam P."/>
            <person name="Ley R."/>
            <person name="Guruge J."/>
            <person name="Turnbaugh P.J."/>
            <person name="Mahowald M."/>
            <person name="Liep D."/>
            <person name="Gordon J."/>
        </authorList>
    </citation>
    <scope>NUCLEOTIDE SEQUENCE</scope>
    <source>
        <strain evidence="10">DSM 1552</strain>
    </source>
</reference>
<proteinExistence type="inferred from homology"/>
<protein>
    <recommendedName>
        <fullName evidence="3 8">Histidinol-phosphatase</fullName>
        <shortName evidence="8">HolPase</shortName>
        <ecNumber evidence="3 8">3.1.3.15</ecNumber>
    </recommendedName>
</protein>
<comment type="catalytic activity">
    <reaction evidence="7 8">
        <text>L-histidinol phosphate + H2O = L-histidinol + phosphate</text>
        <dbReference type="Rhea" id="RHEA:14465"/>
        <dbReference type="ChEBI" id="CHEBI:15377"/>
        <dbReference type="ChEBI" id="CHEBI:43474"/>
        <dbReference type="ChEBI" id="CHEBI:57699"/>
        <dbReference type="ChEBI" id="CHEBI:57980"/>
        <dbReference type="EC" id="3.1.3.15"/>
    </reaction>
</comment>
<evidence type="ECO:0000256" key="7">
    <source>
        <dbReference type="ARBA" id="ARBA00049158"/>
    </source>
</evidence>
<reference evidence="10" key="1">
    <citation type="submission" date="2008-02" db="EMBL/GenBank/DDBJ databases">
        <authorList>
            <person name="Fulton L."/>
            <person name="Clifton S."/>
            <person name="Fulton B."/>
            <person name="Xu J."/>
            <person name="Minx P."/>
            <person name="Pepin K.H."/>
            <person name="Johnson M."/>
            <person name="Thiruvilangam P."/>
            <person name="Bhonagiri V."/>
            <person name="Nash W.E."/>
            <person name="Mardis E.R."/>
            <person name="Wilson R.K."/>
        </authorList>
    </citation>
    <scope>NUCLEOTIDE SEQUENCE [LARGE SCALE GENOMIC DNA]</scope>
    <source>
        <strain evidence="10">DSM 1552</strain>
    </source>
</reference>
<comment type="caution">
    <text evidence="10">The sequence shown here is derived from an EMBL/GenBank/DDBJ whole genome shotgun (WGS) entry which is preliminary data.</text>
</comment>
<dbReference type="InterPro" id="IPR016195">
    <property type="entry name" value="Pol/histidinol_Pase-like"/>
</dbReference>
<dbReference type="InterPro" id="IPR003141">
    <property type="entry name" value="Pol/His_phosphatase_N"/>
</dbReference>
<name>B1C1F6_9FIRM</name>
<accession>B1C1F6</accession>
<evidence type="ECO:0000313" key="11">
    <source>
        <dbReference type="Proteomes" id="UP000004910"/>
    </source>
</evidence>
<dbReference type="EC" id="3.1.3.15" evidence="3 8"/>
<keyword evidence="4 8" id="KW-0028">Amino-acid biosynthesis</keyword>
<dbReference type="InterPro" id="IPR010140">
    <property type="entry name" value="Histidinol_P_phosphatase_HisJ"/>
</dbReference>
<evidence type="ECO:0000256" key="2">
    <source>
        <dbReference type="ARBA" id="ARBA00009152"/>
    </source>
</evidence>
<comment type="similarity">
    <text evidence="2 8">Belongs to the PHP hydrolase family. HisK subfamily.</text>
</comment>
<dbReference type="GO" id="GO:0004401">
    <property type="term" value="F:histidinol-phosphatase activity"/>
    <property type="evidence" value="ECO:0007669"/>
    <property type="project" value="UniProtKB-UniRule"/>
</dbReference>
<keyword evidence="5 8" id="KW-0378">Hydrolase</keyword>
<dbReference type="AlphaFoldDB" id="B1C1F6"/>
<dbReference type="eggNOG" id="COG1387">
    <property type="taxonomic scope" value="Bacteria"/>
</dbReference>
<dbReference type="NCBIfam" id="TIGR01856">
    <property type="entry name" value="hisJ_fam"/>
    <property type="match status" value="1"/>
</dbReference>